<dbReference type="InterPro" id="IPR046532">
    <property type="entry name" value="DUF6597"/>
</dbReference>
<evidence type="ECO:0000256" key="2">
    <source>
        <dbReference type="ARBA" id="ARBA00023125"/>
    </source>
</evidence>
<dbReference type="PANTHER" id="PTHR46796">
    <property type="entry name" value="HTH-TYPE TRANSCRIPTIONAL ACTIVATOR RHAS-RELATED"/>
    <property type="match status" value="1"/>
</dbReference>
<accession>A0A1W6LBR4</accession>
<dbReference type="InterPro" id="IPR009057">
    <property type="entry name" value="Homeodomain-like_sf"/>
</dbReference>
<gene>
    <name evidence="5" type="ORF">A4W93_18255</name>
</gene>
<keyword evidence="1" id="KW-0805">Transcription regulation</keyword>
<dbReference type="GO" id="GO:0043565">
    <property type="term" value="F:sequence-specific DNA binding"/>
    <property type="evidence" value="ECO:0007669"/>
    <property type="project" value="InterPro"/>
</dbReference>
<dbReference type="InterPro" id="IPR018060">
    <property type="entry name" value="HTH_AraC"/>
</dbReference>
<dbReference type="SUPFAM" id="SSF46689">
    <property type="entry name" value="Homeodomain-like"/>
    <property type="match status" value="1"/>
</dbReference>
<evidence type="ECO:0000313" key="6">
    <source>
        <dbReference type="Proteomes" id="UP000193427"/>
    </source>
</evidence>
<dbReference type="Gene3D" id="1.10.10.60">
    <property type="entry name" value="Homeodomain-like"/>
    <property type="match status" value="1"/>
</dbReference>
<evidence type="ECO:0000256" key="1">
    <source>
        <dbReference type="ARBA" id="ARBA00023015"/>
    </source>
</evidence>
<dbReference type="KEGG" id="rgu:A4W93_18255"/>
<reference evidence="5 6" key="1">
    <citation type="submission" date="2016-04" db="EMBL/GenBank/DDBJ databases">
        <title>Complete genome sequence of natural rubber-degrading, novel Gram-negative bacterium, Rhizobacter gummiphilus strain NS21.</title>
        <authorList>
            <person name="Tabata M."/>
            <person name="Kasai D."/>
            <person name="Fukuda M."/>
        </authorList>
    </citation>
    <scope>NUCLEOTIDE SEQUENCE [LARGE SCALE GENOMIC DNA]</scope>
    <source>
        <strain evidence="5 6">NS21</strain>
    </source>
</reference>
<dbReference type="InterPro" id="IPR050204">
    <property type="entry name" value="AraC_XylS_family_regulators"/>
</dbReference>
<dbReference type="Pfam" id="PF20240">
    <property type="entry name" value="DUF6597"/>
    <property type="match status" value="1"/>
</dbReference>
<feature type="compositionally biased region" description="Basic and acidic residues" evidence="4">
    <location>
        <begin position="262"/>
        <end position="280"/>
    </location>
</feature>
<dbReference type="RefSeq" id="WP_085751975.1">
    <property type="nucleotide sequence ID" value="NZ_BSPR01000011.1"/>
</dbReference>
<protein>
    <submittedName>
        <fullName evidence="5">Uncharacterized protein</fullName>
    </submittedName>
</protein>
<name>A0A1W6LBR4_9BURK</name>
<keyword evidence="2" id="KW-0238">DNA-binding</keyword>
<evidence type="ECO:0000256" key="3">
    <source>
        <dbReference type="ARBA" id="ARBA00023163"/>
    </source>
</evidence>
<dbReference type="Proteomes" id="UP000193427">
    <property type="component" value="Chromosome"/>
</dbReference>
<organism evidence="5 6">
    <name type="scientific">Piscinibacter gummiphilus</name>
    <dbReference type="NCBI Taxonomy" id="946333"/>
    <lineage>
        <taxon>Bacteria</taxon>
        <taxon>Pseudomonadati</taxon>
        <taxon>Pseudomonadota</taxon>
        <taxon>Betaproteobacteria</taxon>
        <taxon>Burkholderiales</taxon>
        <taxon>Sphaerotilaceae</taxon>
        <taxon>Piscinibacter</taxon>
    </lineage>
</organism>
<dbReference type="STRING" id="946333.A4W93_18255"/>
<feature type="region of interest" description="Disordered" evidence="4">
    <location>
        <begin position="252"/>
        <end position="280"/>
    </location>
</feature>
<dbReference type="GO" id="GO:0003700">
    <property type="term" value="F:DNA-binding transcription factor activity"/>
    <property type="evidence" value="ECO:0007669"/>
    <property type="project" value="InterPro"/>
</dbReference>
<proteinExistence type="predicted"/>
<dbReference type="EMBL" id="CP015118">
    <property type="protein sequence ID" value="ARN21680.1"/>
    <property type="molecule type" value="Genomic_DNA"/>
</dbReference>
<keyword evidence="6" id="KW-1185">Reference proteome</keyword>
<sequence length="280" mass="30545">MLTQRVPAPPLDAFVAVLWASDRGALPHARERKLPTGCVDIVIPLNEHARITRFAHDTDPDGQVFRAAIVQGAHDRAIVRGTGGASSVVGVHFRPGGAAALLGGTLPELHNRTVALDDVWGAESHRLRDWLQHAPDVHERLRRLEQHLLQRLAGATPDPFVTAVLGAFRGGAQAVTPVQRASGLSPPTFIARFEQATGLTPKRFLRVRRFHTLLRRVAASPAPDWAEAALDAGYSDQPHLIREFGRLAGITPSAYRPLGPEQPEHMALEKHPRRTDPAGR</sequence>
<dbReference type="SMART" id="SM00342">
    <property type="entry name" value="HTH_ARAC"/>
    <property type="match status" value="1"/>
</dbReference>
<keyword evidence="3" id="KW-0804">Transcription</keyword>
<dbReference type="AlphaFoldDB" id="A0A1W6LBR4"/>
<dbReference type="PROSITE" id="PS01124">
    <property type="entry name" value="HTH_ARAC_FAMILY_2"/>
    <property type="match status" value="1"/>
</dbReference>
<dbReference type="OrthoDB" id="9809338at2"/>
<dbReference type="Pfam" id="PF12833">
    <property type="entry name" value="HTH_18"/>
    <property type="match status" value="1"/>
</dbReference>
<evidence type="ECO:0000256" key="4">
    <source>
        <dbReference type="SAM" id="MobiDB-lite"/>
    </source>
</evidence>
<evidence type="ECO:0000313" key="5">
    <source>
        <dbReference type="EMBL" id="ARN21680.1"/>
    </source>
</evidence>